<feature type="signal peptide" evidence="9">
    <location>
        <begin position="1"/>
        <end position="19"/>
    </location>
</feature>
<evidence type="ECO:0000256" key="8">
    <source>
        <dbReference type="SAM" id="Phobius"/>
    </source>
</evidence>
<dbReference type="PANTHER" id="PTHR15583:SF7">
    <property type="entry name" value="INTERLEUKIN CYTOKINE RECEPTOR-RELATED PROTEIN 2"/>
    <property type="match status" value="1"/>
</dbReference>
<reference evidence="11" key="1">
    <citation type="journal article" date="2020" name="bioRxiv">
        <title>Chromosome-level reference genome of the European wasp spider Argiope bruennichi: a resource for studies on range expansion and evolutionary adaptation.</title>
        <authorList>
            <person name="Sheffer M.M."/>
            <person name="Hoppe A."/>
            <person name="Krehenwinkel H."/>
            <person name="Uhl G."/>
            <person name="Kuss A.W."/>
            <person name="Jensen L."/>
            <person name="Jensen C."/>
            <person name="Gillespie R.G."/>
            <person name="Hoff K.J."/>
            <person name="Prost S."/>
        </authorList>
    </citation>
    <scope>NUCLEOTIDE SEQUENCE</scope>
</reference>
<feature type="transmembrane region" description="Helical" evidence="8">
    <location>
        <begin position="293"/>
        <end position="314"/>
    </location>
</feature>
<evidence type="ECO:0000313" key="11">
    <source>
        <dbReference type="EMBL" id="KAF8785598.1"/>
    </source>
</evidence>
<organism evidence="11 12">
    <name type="scientific">Argiope bruennichi</name>
    <name type="common">Wasp spider</name>
    <name type="synonym">Aranea bruennichi</name>
    <dbReference type="NCBI Taxonomy" id="94029"/>
    <lineage>
        <taxon>Eukaryota</taxon>
        <taxon>Metazoa</taxon>
        <taxon>Ecdysozoa</taxon>
        <taxon>Arthropoda</taxon>
        <taxon>Chelicerata</taxon>
        <taxon>Arachnida</taxon>
        <taxon>Araneae</taxon>
        <taxon>Araneomorphae</taxon>
        <taxon>Entelegynae</taxon>
        <taxon>Araneoidea</taxon>
        <taxon>Araneidae</taxon>
        <taxon>Argiope</taxon>
    </lineage>
</organism>
<dbReference type="GO" id="GO:0016020">
    <property type="term" value="C:membrane"/>
    <property type="evidence" value="ECO:0007669"/>
    <property type="project" value="UniProtKB-SubCell"/>
</dbReference>
<evidence type="ECO:0000256" key="5">
    <source>
        <dbReference type="ARBA" id="ARBA00023136"/>
    </source>
</evidence>
<feature type="chain" id="PRO_5035892372" description="SEFIR domain-containing protein" evidence="9">
    <location>
        <begin position="20"/>
        <end position="654"/>
    </location>
</feature>
<evidence type="ECO:0000256" key="1">
    <source>
        <dbReference type="ARBA" id="ARBA00004479"/>
    </source>
</evidence>
<evidence type="ECO:0000256" key="9">
    <source>
        <dbReference type="SAM" id="SignalP"/>
    </source>
</evidence>
<accession>A0A8T0F5K7</accession>
<keyword evidence="2 8" id="KW-0812">Transmembrane</keyword>
<dbReference type="OMA" id="IHHTNSC"/>
<comment type="subcellular location">
    <subcellularLocation>
        <location evidence="1">Membrane</location>
        <topology evidence="1">Single-pass type I membrane protein</topology>
    </subcellularLocation>
</comment>
<dbReference type="InterPro" id="IPR039465">
    <property type="entry name" value="IL-17_rcpt-like"/>
</dbReference>
<evidence type="ECO:0000256" key="7">
    <source>
        <dbReference type="ARBA" id="ARBA00023180"/>
    </source>
</evidence>
<dbReference type="OrthoDB" id="6437654at2759"/>
<name>A0A8T0F5K7_ARGBR</name>
<comment type="caution">
    <text evidence="11">The sequence shown here is derived from an EMBL/GenBank/DDBJ whole genome shotgun (WGS) entry which is preliminary data.</text>
</comment>
<feature type="domain" description="SEFIR" evidence="10">
    <location>
        <begin position="327"/>
        <end position="360"/>
    </location>
</feature>
<proteinExistence type="predicted"/>
<sequence length="654" mass="75512">MFLLYICTVFVLLIISLSSSVPYPSSRCHENDCSFQFPDFKKDICKIYNTSVCLDFYNFKESSEETLRSEDESKFNVSVVPYIAELFVYPKSVVRSAINITFTVNSADIDELVIKISTKASSRPICRILDFQNVNISKHFPINLFYDCLFNMVEHRMENVLMDFIALPLKEKLSYYVFIPGTEYPGSCTWQSLIMVFSGSLQNGIVQVKFSQASELYNVSSYVIKLTENLSGNEKITDITPDISRSMLFAQFSSVDDGAYSVSVKPIIWGLHESCWAETDIFLVEKPKSDHRLIIYLCIFILLIFSALVFLKLFRRNIAKLRFGSKRRVLLLYSHDCKEHKDFVIAFVKYLIEHCHVEVFTIYGELPIVWISDEKPFNNAPIVNECNPLEWVKKKYNECDVIMFLISAGLYHTLDKKHSLPIQTYHEWRKQLLWATEFILLELVNGAENKKICKICFPHAGKEYIPDRLQLDCVKCYTFPQEMNNLINFMHDSGECFVCNKLCVTNYESSFENTNLFEKMRDVQVAVDNDSHIRIITPLSETFENDLNFTDLHDKSENVVEISTTSDSSDENSDSVSYILSPSMPKPLLKESFVNISSYGLSDYIRPIRESEDFFDESGSDSDSEDLNLCYPPKLYNENEASRVIEDIFNKNLT</sequence>
<keyword evidence="6" id="KW-0675">Receptor</keyword>
<keyword evidence="5 8" id="KW-0472">Membrane</keyword>
<reference evidence="11" key="2">
    <citation type="submission" date="2020-06" db="EMBL/GenBank/DDBJ databases">
        <authorList>
            <person name="Sheffer M."/>
        </authorList>
    </citation>
    <scope>NUCLEOTIDE SEQUENCE</scope>
</reference>
<dbReference type="InterPro" id="IPR013568">
    <property type="entry name" value="SEFIR_dom"/>
</dbReference>
<evidence type="ECO:0000313" key="12">
    <source>
        <dbReference type="Proteomes" id="UP000807504"/>
    </source>
</evidence>
<keyword evidence="7" id="KW-0325">Glycoprotein</keyword>
<keyword evidence="12" id="KW-1185">Reference proteome</keyword>
<keyword evidence="4 8" id="KW-1133">Transmembrane helix</keyword>
<dbReference type="GO" id="GO:0030368">
    <property type="term" value="F:interleukin-17 receptor activity"/>
    <property type="evidence" value="ECO:0007669"/>
    <property type="project" value="InterPro"/>
</dbReference>
<dbReference type="AlphaFoldDB" id="A0A8T0F5K7"/>
<evidence type="ECO:0000256" key="6">
    <source>
        <dbReference type="ARBA" id="ARBA00023170"/>
    </source>
</evidence>
<evidence type="ECO:0000256" key="2">
    <source>
        <dbReference type="ARBA" id="ARBA00022692"/>
    </source>
</evidence>
<evidence type="ECO:0000259" key="10">
    <source>
        <dbReference type="Pfam" id="PF08357"/>
    </source>
</evidence>
<dbReference type="Proteomes" id="UP000807504">
    <property type="component" value="Unassembled WGS sequence"/>
</dbReference>
<dbReference type="EMBL" id="JABXBU010000030">
    <property type="protein sequence ID" value="KAF8785598.1"/>
    <property type="molecule type" value="Genomic_DNA"/>
</dbReference>
<keyword evidence="3 9" id="KW-0732">Signal</keyword>
<protein>
    <recommendedName>
        <fullName evidence="10">SEFIR domain-containing protein</fullName>
    </recommendedName>
</protein>
<dbReference type="Gene3D" id="3.40.50.11530">
    <property type="match status" value="1"/>
</dbReference>
<dbReference type="PANTHER" id="PTHR15583">
    <property type="entry name" value="INTERLEUKIN-17 RECEPTOR"/>
    <property type="match status" value="1"/>
</dbReference>
<evidence type="ECO:0000256" key="4">
    <source>
        <dbReference type="ARBA" id="ARBA00022989"/>
    </source>
</evidence>
<evidence type="ECO:0000256" key="3">
    <source>
        <dbReference type="ARBA" id="ARBA00022729"/>
    </source>
</evidence>
<gene>
    <name evidence="11" type="ORF">HNY73_011116</name>
</gene>
<dbReference type="Pfam" id="PF08357">
    <property type="entry name" value="SEFIR"/>
    <property type="match status" value="1"/>
</dbReference>